<accession>A0A6J4NV25</accession>
<reference evidence="1" key="1">
    <citation type="submission" date="2020-02" db="EMBL/GenBank/DDBJ databases">
        <authorList>
            <person name="Meier V. D."/>
        </authorList>
    </citation>
    <scope>NUCLEOTIDE SEQUENCE</scope>
    <source>
        <strain evidence="1">AVDCRST_MAG93</strain>
    </source>
</reference>
<dbReference type="AlphaFoldDB" id="A0A6J4NV25"/>
<evidence type="ECO:0000313" key="1">
    <source>
        <dbReference type="EMBL" id="CAA9398418.1"/>
    </source>
</evidence>
<name>A0A6J4NV25_9CHLR</name>
<organism evidence="1">
    <name type="scientific">uncultured Chloroflexia bacterium</name>
    <dbReference type="NCBI Taxonomy" id="1672391"/>
    <lineage>
        <taxon>Bacteria</taxon>
        <taxon>Bacillati</taxon>
        <taxon>Chloroflexota</taxon>
        <taxon>Chloroflexia</taxon>
        <taxon>environmental samples</taxon>
    </lineage>
</organism>
<gene>
    <name evidence="1" type="ORF">AVDCRST_MAG93-10100</name>
</gene>
<proteinExistence type="predicted"/>
<protein>
    <submittedName>
        <fullName evidence="1">Uncharacterized protein</fullName>
    </submittedName>
</protein>
<dbReference type="EMBL" id="CADCTR010003389">
    <property type="protein sequence ID" value="CAA9398418.1"/>
    <property type="molecule type" value="Genomic_DNA"/>
</dbReference>
<sequence>MFYDGQKALEFIRIRLAFTGKARTGRLCRYTVGVPELIARDMLLAEIERLATEAKALVAKTSSVEEKQKLLDASLYLGRSLSCIKRVKDKLGED</sequence>